<dbReference type="GO" id="GO:0006897">
    <property type="term" value="P:endocytosis"/>
    <property type="evidence" value="ECO:0007669"/>
    <property type="project" value="TreeGrafter"/>
</dbReference>
<evidence type="ECO:0000256" key="1">
    <source>
        <dbReference type="SAM" id="MobiDB-lite"/>
    </source>
</evidence>
<dbReference type="Gene3D" id="1.20.1270.60">
    <property type="entry name" value="Arfaptin homology (AH) domain/BAR domain"/>
    <property type="match status" value="1"/>
</dbReference>
<dbReference type="STRING" id="933084.A0A067PU41"/>
<keyword evidence="3" id="KW-1185">Reference proteome</keyword>
<reference evidence="3" key="1">
    <citation type="journal article" date="2014" name="Proc. Natl. Acad. Sci. U.S.A.">
        <title>Extensive sampling of basidiomycete genomes demonstrates inadequacy of the white-rot/brown-rot paradigm for wood decay fungi.</title>
        <authorList>
            <person name="Riley R."/>
            <person name="Salamov A.A."/>
            <person name="Brown D.W."/>
            <person name="Nagy L.G."/>
            <person name="Floudas D."/>
            <person name="Held B.W."/>
            <person name="Levasseur A."/>
            <person name="Lombard V."/>
            <person name="Morin E."/>
            <person name="Otillar R."/>
            <person name="Lindquist E.A."/>
            <person name="Sun H."/>
            <person name="LaButti K.M."/>
            <person name="Schmutz J."/>
            <person name="Jabbour D."/>
            <person name="Luo H."/>
            <person name="Baker S.E."/>
            <person name="Pisabarro A.G."/>
            <person name="Walton J.D."/>
            <person name="Blanchette R.A."/>
            <person name="Henrissat B."/>
            <person name="Martin F."/>
            <person name="Cullen D."/>
            <person name="Hibbett D.S."/>
            <person name="Grigoriev I.V."/>
        </authorList>
    </citation>
    <scope>NUCLEOTIDE SEQUENCE [LARGE SCALE GENOMIC DNA]</scope>
    <source>
        <strain evidence="3">MUCL 33604</strain>
    </source>
</reference>
<evidence type="ECO:0000313" key="2">
    <source>
        <dbReference type="EMBL" id="KDQ53851.1"/>
    </source>
</evidence>
<dbReference type="Proteomes" id="UP000027265">
    <property type="component" value="Unassembled WGS sequence"/>
</dbReference>
<proteinExistence type="predicted"/>
<name>A0A067PU41_9AGAM</name>
<dbReference type="PANTHER" id="PTHR31962">
    <property type="entry name" value="SPHINGOLIPID LONG CHAIN BASE-RESPONSIVE PROTEIN PIL1"/>
    <property type="match status" value="1"/>
</dbReference>
<dbReference type="InterPro" id="IPR028245">
    <property type="entry name" value="PIL1/LSP1"/>
</dbReference>
<feature type="region of interest" description="Disordered" evidence="1">
    <location>
        <begin position="243"/>
        <end position="371"/>
    </location>
</feature>
<dbReference type="PANTHER" id="PTHR31962:SF6">
    <property type="entry name" value="EISOSOME COMPONENT PIL1-DOMAIN-CONTAINING PROTEIN"/>
    <property type="match status" value="1"/>
</dbReference>
<feature type="compositionally biased region" description="Polar residues" evidence="1">
    <location>
        <begin position="258"/>
        <end position="267"/>
    </location>
</feature>
<dbReference type="GO" id="GO:0008289">
    <property type="term" value="F:lipid binding"/>
    <property type="evidence" value="ECO:0007669"/>
    <property type="project" value="TreeGrafter"/>
</dbReference>
<dbReference type="EMBL" id="KL197731">
    <property type="protein sequence ID" value="KDQ53851.1"/>
    <property type="molecule type" value="Genomic_DNA"/>
</dbReference>
<dbReference type="HOGENOM" id="CLU_502526_0_0_1"/>
<feature type="compositionally biased region" description="Polar residues" evidence="1">
    <location>
        <begin position="279"/>
        <end position="293"/>
    </location>
</feature>
<dbReference type="OrthoDB" id="5599269at2759"/>
<evidence type="ECO:0000313" key="3">
    <source>
        <dbReference type="Proteomes" id="UP000027265"/>
    </source>
</evidence>
<dbReference type="AlphaFoldDB" id="A0A067PU41"/>
<feature type="compositionally biased region" description="Polar residues" evidence="1">
    <location>
        <begin position="515"/>
        <end position="534"/>
    </location>
</feature>
<dbReference type="InParanoid" id="A0A067PU41"/>
<dbReference type="InterPro" id="IPR027267">
    <property type="entry name" value="AH/BAR_dom_sf"/>
</dbReference>
<dbReference type="GO" id="GO:0036286">
    <property type="term" value="C:eisosome filament"/>
    <property type="evidence" value="ECO:0007669"/>
    <property type="project" value="TreeGrafter"/>
</dbReference>
<organism evidence="2 3">
    <name type="scientific">Jaapia argillacea MUCL 33604</name>
    <dbReference type="NCBI Taxonomy" id="933084"/>
    <lineage>
        <taxon>Eukaryota</taxon>
        <taxon>Fungi</taxon>
        <taxon>Dikarya</taxon>
        <taxon>Basidiomycota</taxon>
        <taxon>Agaricomycotina</taxon>
        <taxon>Agaricomycetes</taxon>
        <taxon>Agaricomycetidae</taxon>
        <taxon>Jaapiales</taxon>
        <taxon>Jaapiaceae</taxon>
        <taxon>Jaapia</taxon>
    </lineage>
</organism>
<dbReference type="GO" id="GO:0070941">
    <property type="term" value="P:eisosome assembly"/>
    <property type="evidence" value="ECO:0007669"/>
    <property type="project" value="TreeGrafter"/>
</dbReference>
<dbReference type="GO" id="GO:0005886">
    <property type="term" value="C:plasma membrane"/>
    <property type="evidence" value="ECO:0007669"/>
    <property type="project" value="TreeGrafter"/>
</dbReference>
<feature type="compositionally biased region" description="Low complexity" evidence="1">
    <location>
        <begin position="331"/>
        <end position="359"/>
    </location>
</feature>
<accession>A0A067PU41</accession>
<dbReference type="Pfam" id="PF13805">
    <property type="entry name" value="Pil1"/>
    <property type="match status" value="1"/>
</dbReference>
<sequence>MASSSTSRTPGVTFIQEDSFHKLVDAEESLRQTLPRLGDIFTNISSALGSWGEGESHDFRDHLLACSTLLTRFTSALVQFSARIEPVRHHVQYLESTTKVVDKLVHDRETMLRHAIPIEQSLAGMDPNDKETQKRVKHLSELKTQIGQLNANITAKQLQMRDFKRSTARDWTANMFGALHECSQKGSIIGEFGKLVVQEIPSEANVSRSDYNGHSRARVVLVEAEHDLGGVIFTRTFSTDRSKVVRPGGGRRHIKNAVTPTKSSRSSVKAGKRPMGQDSIITAPSLLSPSSSVDGHGQGSSPVKWVAPGGGRRHTTGKSSNRSGDPGRLFSWSLRSKSSVSSSETPSPSPSSPVDSLDSGVYSPDPARIPNIDASLRSWGVTPIAEEDRALTPSEHEMIPLAHIERASSVNYVPSLAETSTMATEGGDSVRTPSHRSYPDSEYDIEDASPSYDDGSPALPPIPPVGEFAIDFSNDEPQEAQNLTPDNRFTFNGPPPAYSSGIPHLNGDHSLSILLESSTRRPPSKQRSLSSRVNWRSLGGRE</sequence>
<protein>
    <submittedName>
        <fullName evidence="2">Uncharacterized protein</fullName>
    </submittedName>
</protein>
<feature type="compositionally biased region" description="Polar residues" evidence="1">
    <location>
        <begin position="479"/>
        <end position="490"/>
    </location>
</feature>
<feature type="region of interest" description="Disordered" evidence="1">
    <location>
        <begin position="420"/>
        <end position="542"/>
    </location>
</feature>
<gene>
    <name evidence="2" type="ORF">JAAARDRAFT_60955</name>
</gene>